<dbReference type="OMA" id="VFRQQDN"/>
<feature type="compositionally biased region" description="Low complexity" evidence="11">
    <location>
        <begin position="167"/>
        <end position="182"/>
    </location>
</feature>
<keyword evidence="1 10" id="KW-0547">Nucleotide-binding</keyword>
<keyword evidence="2 10" id="KW-0227">DNA damage</keyword>
<dbReference type="InterPro" id="IPR028880">
    <property type="entry name" value="Rrm3"/>
</dbReference>
<protein>
    <recommendedName>
        <fullName evidence="10">ATP-dependent DNA helicase RRM3</fullName>
        <ecNumber evidence="10">5.6.2.3</ecNumber>
    </recommendedName>
    <alternativeName>
        <fullName evidence="10">DNA 5'-3' helicase RRM3</fullName>
    </alternativeName>
    <alternativeName>
        <fullName evidence="10">rDNA recombination mutation protein 3</fullName>
    </alternativeName>
</protein>
<evidence type="ECO:0000256" key="7">
    <source>
        <dbReference type="ARBA" id="ARBA00023204"/>
    </source>
</evidence>
<dbReference type="CDD" id="cd18037">
    <property type="entry name" value="DEXSc_Pif1_like"/>
    <property type="match status" value="1"/>
</dbReference>
<dbReference type="HAMAP" id="MF_03177">
    <property type="entry name" value="RRM3"/>
    <property type="match status" value="1"/>
</dbReference>
<evidence type="ECO:0000256" key="4">
    <source>
        <dbReference type="ARBA" id="ARBA00022806"/>
    </source>
</evidence>
<dbReference type="GeneID" id="14495097"/>
<dbReference type="EMBL" id="HE806318">
    <property type="protein sequence ID" value="CCH60117.1"/>
    <property type="molecule type" value="Genomic_DNA"/>
</dbReference>
<comment type="function">
    <text evidence="10">5' to 3' DNA replicative helicase recruited to paused replisomes to promote fork progression throughout nonhistone protein-DNA complexes, naturally occurring impediments that are encountered in each S phase where replication forks pauses. Required for timely replication of the telomere and subtelomeric DNA and for wild-type levels of telomeric silencing. Involved in DNA repair during stalled replication fork, regulation of fragile sites expression and essential for genome stability. Plays also a role in mtDNA replication. Has G-quadruplex (G4) unwinding activity and can suppress G4-induced genome instability when PIF1 levels are low.</text>
</comment>
<dbReference type="GO" id="GO:0000723">
    <property type="term" value="P:telomere maintenance"/>
    <property type="evidence" value="ECO:0007669"/>
    <property type="project" value="InterPro"/>
</dbReference>
<keyword evidence="8 10" id="KW-0413">Isomerase</keyword>
<keyword evidence="14" id="KW-1185">Reference proteome</keyword>
<dbReference type="KEGG" id="tbl:TBLA_0C03130"/>
<evidence type="ECO:0000256" key="8">
    <source>
        <dbReference type="ARBA" id="ARBA00023235"/>
    </source>
</evidence>
<dbReference type="Proteomes" id="UP000002866">
    <property type="component" value="Chromosome 3"/>
</dbReference>
<feature type="compositionally biased region" description="Polar residues" evidence="11">
    <location>
        <begin position="15"/>
        <end position="25"/>
    </location>
</feature>
<keyword evidence="10" id="KW-0779">Telomere</keyword>
<dbReference type="Gene3D" id="3.40.50.300">
    <property type="entry name" value="P-loop containing nucleotide triphosphate hydrolases"/>
    <property type="match status" value="1"/>
</dbReference>
<evidence type="ECO:0000259" key="12">
    <source>
        <dbReference type="Pfam" id="PF05970"/>
    </source>
</evidence>
<dbReference type="GO" id="GO:0005524">
    <property type="term" value="F:ATP binding"/>
    <property type="evidence" value="ECO:0007669"/>
    <property type="project" value="UniProtKB-UniRule"/>
</dbReference>
<dbReference type="Pfam" id="PF05970">
    <property type="entry name" value="PIF1"/>
    <property type="match status" value="1"/>
</dbReference>
<evidence type="ECO:0000256" key="6">
    <source>
        <dbReference type="ARBA" id="ARBA00023125"/>
    </source>
</evidence>
<dbReference type="InterPro" id="IPR010285">
    <property type="entry name" value="DNA_helicase_pif1-like_DEAD"/>
</dbReference>
<feature type="domain" description="DNA helicase Pif1-like DEAD-box helicase" evidence="12">
    <location>
        <begin position="222"/>
        <end position="425"/>
    </location>
</feature>
<feature type="compositionally biased region" description="Low complexity" evidence="11">
    <location>
        <begin position="138"/>
        <end position="160"/>
    </location>
</feature>
<evidence type="ECO:0000256" key="5">
    <source>
        <dbReference type="ARBA" id="ARBA00022840"/>
    </source>
</evidence>
<dbReference type="GO" id="GO:0097046">
    <property type="term" value="P:replication fork progression beyond termination site"/>
    <property type="evidence" value="ECO:0007669"/>
    <property type="project" value="EnsemblFungi"/>
</dbReference>
<dbReference type="GO" id="GO:0019237">
    <property type="term" value="F:centromeric DNA binding"/>
    <property type="evidence" value="ECO:0007669"/>
    <property type="project" value="EnsemblFungi"/>
</dbReference>
<comment type="subcellular location">
    <subcellularLocation>
        <location evidence="10">Nucleus</location>
    </subcellularLocation>
    <subcellularLocation>
        <location evidence="10">Chromosome</location>
        <location evidence="10">Telomere</location>
    </subcellularLocation>
</comment>
<feature type="binding site" evidence="10">
    <location>
        <begin position="244"/>
        <end position="251"/>
    </location>
    <ligand>
        <name>ATP</name>
        <dbReference type="ChEBI" id="CHEBI:30616"/>
    </ligand>
</feature>
<evidence type="ECO:0000256" key="11">
    <source>
        <dbReference type="SAM" id="MobiDB-lite"/>
    </source>
</evidence>
<name>I2H165_HENB6</name>
<dbReference type="AlphaFoldDB" id="I2H165"/>
<dbReference type="eggNOG" id="KOG0987">
    <property type="taxonomic scope" value="Eukaryota"/>
</dbReference>
<dbReference type="OrthoDB" id="432234at2759"/>
<dbReference type="CDD" id="cd18809">
    <property type="entry name" value="SF1_C_RecD"/>
    <property type="match status" value="1"/>
</dbReference>
<proteinExistence type="inferred from homology"/>
<feature type="compositionally biased region" description="Low complexity" evidence="11">
    <location>
        <begin position="91"/>
        <end position="105"/>
    </location>
</feature>
<dbReference type="GO" id="GO:0000781">
    <property type="term" value="C:chromosome, telomeric region"/>
    <property type="evidence" value="ECO:0007669"/>
    <property type="project" value="UniProtKB-SubCell"/>
</dbReference>
<comment type="catalytic activity">
    <reaction evidence="10">
        <text>ATP + H2O = ADP + phosphate + H(+)</text>
        <dbReference type="Rhea" id="RHEA:13065"/>
        <dbReference type="ChEBI" id="CHEBI:15377"/>
        <dbReference type="ChEBI" id="CHEBI:15378"/>
        <dbReference type="ChEBI" id="CHEBI:30616"/>
        <dbReference type="ChEBI" id="CHEBI:43474"/>
        <dbReference type="ChEBI" id="CHEBI:456216"/>
        <dbReference type="EC" id="5.6.2.3"/>
    </reaction>
</comment>
<gene>
    <name evidence="13" type="primary">TBLA0C03130</name>
    <name evidence="10" type="synonym">RRM3</name>
    <name evidence="13" type="ORF">TBLA_0C03130</name>
</gene>
<feature type="compositionally biased region" description="Basic residues" evidence="11">
    <location>
        <begin position="1"/>
        <end position="11"/>
    </location>
</feature>
<keyword evidence="7 10" id="KW-0234">DNA repair</keyword>
<organism evidence="13 14">
    <name type="scientific">Henningerozyma blattae (strain ATCC 34711 / CBS 6284 / DSM 70876 / NBRC 10599 / NRRL Y-10934 / UCD 77-7)</name>
    <name type="common">Yeast</name>
    <name type="synonym">Tetrapisispora blattae</name>
    <dbReference type="NCBI Taxonomy" id="1071380"/>
    <lineage>
        <taxon>Eukaryota</taxon>
        <taxon>Fungi</taxon>
        <taxon>Dikarya</taxon>
        <taxon>Ascomycota</taxon>
        <taxon>Saccharomycotina</taxon>
        <taxon>Saccharomycetes</taxon>
        <taxon>Saccharomycetales</taxon>
        <taxon>Saccharomycetaceae</taxon>
        <taxon>Henningerozyma</taxon>
    </lineage>
</organism>
<keyword evidence="9 10" id="KW-0539">Nucleus</keyword>
<reference evidence="13 14" key="1">
    <citation type="journal article" date="2011" name="Proc. Natl. Acad. Sci. U.S.A.">
        <title>Evolutionary erosion of yeast sex chromosomes by mating-type switching accidents.</title>
        <authorList>
            <person name="Gordon J.L."/>
            <person name="Armisen D."/>
            <person name="Proux-Wera E."/>
            <person name="Oheigeartaigh S.S."/>
            <person name="Byrne K.P."/>
            <person name="Wolfe K.H."/>
        </authorList>
    </citation>
    <scope>NUCLEOTIDE SEQUENCE [LARGE SCALE GENOMIC DNA]</scope>
    <source>
        <strain evidence="14">ATCC 34711 / CBS 6284 / DSM 70876 / NBRC 10599 / NRRL Y-10934 / UCD 77-7</strain>
    </source>
</reference>
<dbReference type="EC" id="5.6.2.3" evidence="10"/>
<dbReference type="InParanoid" id="I2H165"/>
<dbReference type="PANTHER" id="PTHR47642:SF5">
    <property type="entry name" value="ATP-DEPENDENT DNA HELICASE"/>
    <property type="match status" value="1"/>
</dbReference>
<feature type="region of interest" description="Disordered" evidence="11">
    <location>
        <begin position="86"/>
        <end position="182"/>
    </location>
</feature>
<dbReference type="GO" id="GO:0043596">
    <property type="term" value="C:nuclear replication fork"/>
    <property type="evidence" value="ECO:0007669"/>
    <property type="project" value="EnsemblFungi"/>
</dbReference>
<evidence type="ECO:0000256" key="10">
    <source>
        <dbReference type="HAMAP-Rule" id="MF_03177"/>
    </source>
</evidence>
<dbReference type="FunCoup" id="I2H165">
    <property type="interactions" value="839"/>
</dbReference>
<dbReference type="HOGENOM" id="CLU_001613_0_2_1"/>
<dbReference type="PANTHER" id="PTHR47642">
    <property type="entry name" value="ATP-DEPENDENT DNA HELICASE"/>
    <property type="match status" value="1"/>
</dbReference>
<sequence>MFKVSKKKPEKKQRSIASFFSSKKTFTPPKDDAPTTKIATENATTHTDATIDLTTTTAKTTISTSGIPSSISLKRQVVPPNRSIKLASRTSSNQGSSLFSSQGSFDETDPSSELQSLLQKPKLASFKPIRRSLKAGPSSKSLVSTSSSTITSTSSSIHSSSGKRHLSSTNHLSSTSNTPSLSSTFPNISLSINKKLKSSPRKLTASSSSNKHNSDSYYEIKLSKQQQDVVNCVIKKRQNVFYTGAAGTGKSIILRTIISKLHGLYGKDAIAVTASTGLAANNIGGCTLHKWAGIGLGKATAEKCIQSLSKKYDTLALWRRTRVLIIDEVSMIDGDFLDKLDVIAQHLRNSKQPFGGIQLVLTGDFFQLPPVNKNRAENSKTAFCFQSRMWKNCIERTILLTEVFRQRDDDELVSILNSIRLGEINPKMSSVLKSLERNIAYPDGISPTELYPTRREVDLSNSRQLNQLPGKLYTYKSSDLVQSHMKDMLNASVLAEENVYLKDNAQVMMLKNKPESELVNGSLGKVLFFSTERLIKKMIELYGFYFDDEIVNDMRLVSNCIENPSFVNSDVYANGFKNRPIIRHEKLSILTNFAVKTNTKLEKIYPYVRWTIGPNKYHNELMMDEIFPVDVPGDNIGMQRTQIPVMLCYALSIHKAQGQTIQRLKVDLKNIFEAGQVYVALSRAVSKDSLQILNFNPKKIKADEEVKKFYHKLEKLD</sequence>
<dbReference type="GO" id="GO:0043139">
    <property type="term" value="F:5'-3' DNA helicase activity"/>
    <property type="evidence" value="ECO:0007669"/>
    <property type="project" value="UniProtKB-UniRule"/>
</dbReference>
<dbReference type="STRING" id="1071380.I2H165"/>
<dbReference type="SUPFAM" id="SSF52540">
    <property type="entry name" value="P-loop containing nucleoside triphosphate hydrolases"/>
    <property type="match status" value="2"/>
</dbReference>
<keyword evidence="10" id="KW-0158">Chromosome</keyword>
<evidence type="ECO:0000256" key="1">
    <source>
        <dbReference type="ARBA" id="ARBA00022741"/>
    </source>
</evidence>
<dbReference type="GO" id="GO:0006281">
    <property type="term" value="P:DNA repair"/>
    <property type="evidence" value="ECO:0007669"/>
    <property type="project" value="UniProtKB-UniRule"/>
</dbReference>
<dbReference type="RefSeq" id="XP_004179636.1">
    <property type="nucleotide sequence ID" value="XM_004179588.1"/>
</dbReference>
<feature type="DNA-binding region" evidence="10">
    <location>
        <begin position="676"/>
        <end position="695"/>
    </location>
</feature>
<evidence type="ECO:0000313" key="14">
    <source>
        <dbReference type="Proteomes" id="UP000002866"/>
    </source>
</evidence>
<keyword evidence="6 10" id="KW-0238">DNA-binding</keyword>
<dbReference type="HAMAP" id="MF_03176">
    <property type="entry name" value="PIF1"/>
    <property type="match status" value="1"/>
</dbReference>
<feature type="region of interest" description="Disordered" evidence="11">
    <location>
        <begin position="1"/>
        <end position="45"/>
    </location>
</feature>
<dbReference type="GO" id="GO:0051880">
    <property type="term" value="F:G-quadruplex DNA binding"/>
    <property type="evidence" value="ECO:0007669"/>
    <property type="project" value="UniProtKB-UniRule"/>
</dbReference>
<keyword evidence="4 10" id="KW-0347">Helicase</keyword>
<accession>I2H165</accession>
<keyword evidence="3 10" id="KW-0378">Hydrolase</keyword>
<evidence type="ECO:0000313" key="13">
    <source>
        <dbReference type="EMBL" id="CCH60117.1"/>
    </source>
</evidence>
<evidence type="ECO:0000256" key="3">
    <source>
        <dbReference type="ARBA" id="ARBA00022801"/>
    </source>
</evidence>
<comment type="similarity">
    <text evidence="10">Belongs to the helicase family. PIF1 subfamily.</text>
</comment>
<dbReference type="InterPro" id="IPR051055">
    <property type="entry name" value="PIF1_helicase"/>
</dbReference>
<dbReference type="InterPro" id="IPR027417">
    <property type="entry name" value="P-loop_NTPase"/>
</dbReference>
<dbReference type="InterPro" id="IPR048293">
    <property type="entry name" value="PIF1_RRM3_pfh1"/>
</dbReference>
<evidence type="ECO:0000256" key="9">
    <source>
        <dbReference type="ARBA" id="ARBA00023242"/>
    </source>
</evidence>
<dbReference type="GO" id="GO:0016887">
    <property type="term" value="F:ATP hydrolysis activity"/>
    <property type="evidence" value="ECO:0007669"/>
    <property type="project" value="RHEA"/>
</dbReference>
<keyword evidence="5 10" id="KW-0067">ATP-binding</keyword>
<evidence type="ECO:0000256" key="2">
    <source>
        <dbReference type="ARBA" id="ARBA00022763"/>
    </source>
</evidence>
<dbReference type="GO" id="GO:0071932">
    <property type="term" value="P:replication fork reversal"/>
    <property type="evidence" value="ECO:0007669"/>
    <property type="project" value="EnsemblFungi"/>
</dbReference>